<evidence type="ECO:0000256" key="2">
    <source>
        <dbReference type="SAM" id="Phobius"/>
    </source>
</evidence>
<gene>
    <name evidence="4" type="ORF">ENI96_03960</name>
</gene>
<proteinExistence type="predicted"/>
<comment type="caution">
    <text evidence="4">The sequence shown here is derived from an EMBL/GenBank/DDBJ whole genome shotgun (WGS) entry which is preliminary data.</text>
</comment>
<dbReference type="GO" id="GO:0005886">
    <property type="term" value="C:plasma membrane"/>
    <property type="evidence" value="ECO:0007669"/>
    <property type="project" value="TreeGrafter"/>
</dbReference>
<accession>A0A831W8C2</accession>
<dbReference type="InterPro" id="IPR007844">
    <property type="entry name" value="AsmA"/>
</dbReference>
<feature type="domain" description="AsmA" evidence="3">
    <location>
        <begin position="1"/>
        <end position="597"/>
    </location>
</feature>
<keyword evidence="2" id="KW-1133">Transmembrane helix</keyword>
<dbReference type="InterPro" id="IPR052894">
    <property type="entry name" value="AsmA-related"/>
</dbReference>
<dbReference type="PANTHER" id="PTHR30441:SF4">
    <property type="entry name" value="PROTEIN ASMA"/>
    <property type="match status" value="1"/>
</dbReference>
<feature type="transmembrane region" description="Helical" evidence="2">
    <location>
        <begin position="7"/>
        <end position="30"/>
    </location>
</feature>
<dbReference type="GO" id="GO:0090313">
    <property type="term" value="P:regulation of protein targeting to membrane"/>
    <property type="evidence" value="ECO:0007669"/>
    <property type="project" value="TreeGrafter"/>
</dbReference>
<evidence type="ECO:0000313" key="4">
    <source>
        <dbReference type="EMBL" id="HEB95570.1"/>
    </source>
</evidence>
<dbReference type="Proteomes" id="UP000886251">
    <property type="component" value="Unassembled WGS sequence"/>
</dbReference>
<evidence type="ECO:0000256" key="1">
    <source>
        <dbReference type="SAM" id="MobiDB-lite"/>
    </source>
</evidence>
<feature type="region of interest" description="Disordered" evidence="1">
    <location>
        <begin position="389"/>
        <end position="414"/>
    </location>
</feature>
<dbReference type="EMBL" id="DRKP01000049">
    <property type="protein sequence ID" value="HEB95570.1"/>
    <property type="molecule type" value="Genomic_DNA"/>
</dbReference>
<dbReference type="Pfam" id="PF05170">
    <property type="entry name" value="AsmA"/>
    <property type="match status" value="1"/>
</dbReference>
<protein>
    <submittedName>
        <fullName evidence="4">AsmA family protein</fullName>
    </submittedName>
</protein>
<name>A0A831W8C2_9GAMM</name>
<evidence type="ECO:0000259" key="3">
    <source>
        <dbReference type="Pfam" id="PF05170"/>
    </source>
</evidence>
<keyword evidence="2" id="KW-0472">Membrane</keyword>
<dbReference type="AlphaFoldDB" id="A0A831W8C2"/>
<organism evidence="4">
    <name type="scientific">Sedimenticola thiotaurini</name>
    <dbReference type="NCBI Taxonomy" id="1543721"/>
    <lineage>
        <taxon>Bacteria</taxon>
        <taxon>Pseudomonadati</taxon>
        <taxon>Pseudomonadota</taxon>
        <taxon>Gammaproteobacteria</taxon>
        <taxon>Chromatiales</taxon>
        <taxon>Sedimenticolaceae</taxon>
        <taxon>Sedimenticola</taxon>
    </lineage>
</organism>
<reference evidence="4" key="1">
    <citation type="journal article" date="2020" name="mSystems">
        <title>Genome- and Community-Level Interaction Insights into Carbon Utilization and Element Cycling Functions of Hydrothermarchaeota in Hydrothermal Sediment.</title>
        <authorList>
            <person name="Zhou Z."/>
            <person name="Liu Y."/>
            <person name="Xu W."/>
            <person name="Pan J."/>
            <person name="Luo Z.H."/>
            <person name="Li M."/>
        </authorList>
    </citation>
    <scope>NUCLEOTIDE SEQUENCE [LARGE SCALE GENOMIC DNA]</scope>
    <source>
        <strain evidence="4">HyVt-443</strain>
    </source>
</reference>
<sequence length="705" mass="75265">MGRVFKVIGWIVGLILLALVVLIAVLPMVFDPNDYKDEIVAQVRDRTGRELQIGGPISLTVFPWLGFQVTDLRLGNARGFGDTPFAAADKVAVRIQLTPLLQKRVVADTLTLHGLQLNLARSADGRGNWEDLAAGSRADTAGTEEPAAAEEGAGLEELRIGGIDISNARVTWDDRVSGRRLVIDNLNLETGELVPGRPVELRLGLSLDNEDPQLRADIGLEGVVNLDQAAAQVDISGLKLRLDASGAALPGGKAKAELEAAVQAALDGSRLQLSDLRLTSGELRVSGGLTGTDLATGPKIDGNLDLEPVDLAAWLRGLGVALPPMADPKALSRVEAKLALAVRGGQVALPRIDIGLDDTRITGEAGVEGGAVRFQLALDRIDLDRYLPPPASEGATAKGGNGAKSGTGAGSEPPLYPVETLRNLNLDGVLTIGRLVVNRLVAEKIRLTVKAKDGRLKLDQKVGAFYQGSYKGLFDLNVSGKRPVTRVRADAREIQVGPLLKDMTGRDRLTGRGRFGASLQTTGNTLPAMKRGLDGKLDFRFEDGAVKGFNLAQVIRETKARFKGEPLPSGRQPQQTDFSEISATATIARGVLSNRDLLAKSPFLRVTGKGRVNLVDETLDYTAVAVVVSTSKGQGGEGLEELKGVQVPVHLTGSLASPDYRIDWAKVLLESQKGRAKEEIQEKIDEKLKDKVPEGLRNQLKGLFN</sequence>
<keyword evidence="2" id="KW-0812">Transmembrane</keyword>
<dbReference type="PANTHER" id="PTHR30441">
    <property type="entry name" value="DUF748 DOMAIN-CONTAINING PROTEIN"/>
    <property type="match status" value="1"/>
</dbReference>
<feature type="compositionally biased region" description="Gly residues" evidence="1">
    <location>
        <begin position="397"/>
        <end position="409"/>
    </location>
</feature>